<proteinExistence type="predicted"/>
<keyword evidence="2 5" id="KW-0812">Transmembrane</keyword>
<evidence type="ECO:0000256" key="3">
    <source>
        <dbReference type="ARBA" id="ARBA00022989"/>
    </source>
</evidence>
<evidence type="ECO:0000313" key="8">
    <source>
        <dbReference type="Proteomes" id="UP001596540"/>
    </source>
</evidence>
<dbReference type="InterPro" id="IPR013525">
    <property type="entry name" value="ABC2_TM"/>
</dbReference>
<dbReference type="PANTHER" id="PTHR43229:SF6">
    <property type="entry name" value="ABC-TYPE MULTIDRUG TRANSPORT SYSTEM, PERMEASE COMPONENT"/>
    <property type="match status" value="1"/>
</dbReference>
<dbReference type="EMBL" id="JBHTBH010000001">
    <property type="protein sequence ID" value="MFC7326293.1"/>
    <property type="molecule type" value="Genomic_DNA"/>
</dbReference>
<evidence type="ECO:0000313" key="7">
    <source>
        <dbReference type="EMBL" id="MFC7326293.1"/>
    </source>
</evidence>
<feature type="transmembrane region" description="Helical" evidence="5">
    <location>
        <begin position="109"/>
        <end position="132"/>
    </location>
</feature>
<dbReference type="RefSeq" id="WP_379868063.1">
    <property type="nucleotide sequence ID" value="NZ_JBHTBH010000001.1"/>
</dbReference>
<organism evidence="7 8">
    <name type="scientific">Marinactinospora rubrisoli</name>
    <dbReference type="NCBI Taxonomy" id="2715399"/>
    <lineage>
        <taxon>Bacteria</taxon>
        <taxon>Bacillati</taxon>
        <taxon>Actinomycetota</taxon>
        <taxon>Actinomycetes</taxon>
        <taxon>Streptosporangiales</taxon>
        <taxon>Nocardiopsidaceae</taxon>
        <taxon>Marinactinospora</taxon>
    </lineage>
</organism>
<feature type="transmembrane region" description="Helical" evidence="5">
    <location>
        <begin position="28"/>
        <end position="45"/>
    </location>
</feature>
<evidence type="ECO:0000259" key="6">
    <source>
        <dbReference type="PROSITE" id="PS51012"/>
    </source>
</evidence>
<feature type="transmembrane region" description="Helical" evidence="5">
    <location>
        <begin position="173"/>
        <end position="196"/>
    </location>
</feature>
<evidence type="ECO:0000256" key="1">
    <source>
        <dbReference type="ARBA" id="ARBA00004141"/>
    </source>
</evidence>
<keyword evidence="4 5" id="KW-0472">Membrane</keyword>
<dbReference type="InterPro" id="IPR051784">
    <property type="entry name" value="Nod_factor_ABC_transporter"/>
</dbReference>
<keyword evidence="8" id="KW-1185">Reference proteome</keyword>
<dbReference type="Pfam" id="PF12698">
    <property type="entry name" value="ABC2_membrane_3"/>
    <property type="match status" value="1"/>
</dbReference>
<evidence type="ECO:0000256" key="5">
    <source>
        <dbReference type="SAM" id="Phobius"/>
    </source>
</evidence>
<dbReference type="PROSITE" id="PS51012">
    <property type="entry name" value="ABC_TM2"/>
    <property type="match status" value="1"/>
</dbReference>
<sequence length="283" mass="30552">MRTLYTVRLGLARGWIEFRQTLTSSQDLWSYLGNSVVFMAVLLFLRGDVVDGTPISVAAMSMPGVLGMLIVFGGVLSMTQLLTTEREDGTLLRAKAMPHGMGGYLVGKLLHVSLVTIASMAIVVLPGLFVIDGLMERGVAGAPTLVWVTLLGLLATLPYGAILGALFNSPRAAVAIIMLPLMALIVISGIFFPITVLPEPVQWIAQVFPLYWLGLGLRSAFLPDTALPAEIGESWRHLETAGVLGLWAVVGLAVAPFVLRRMARRESGTNLERSRQRAMQRVG</sequence>
<dbReference type="Proteomes" id="UP001596540">
    <property type="component" value="Unassembled WGS sequence"/>
</dbReference>
<gene>
    <name evidence="7" type="ORF">ACFQRF_00950</name>
</gene>
<comment type="caution">
    <text evidence="7">The sequence shown here is derived from an EMBL/GenBank/DDBJ whole genome shotgun (WGS) entry which is preliminary data.</text>
</comment>
<accession>A0ABW2KAH4</accession>
<evidence type="ECO:0000256" key="2">
    <source>
        <dbReference type="ARBA" id="ARBA00022692"/>
    </source>
</evidence>
<feature type="transmembrane region" description="Helical" evidence="5">
    <location>
        <begin position="241"/>
        <end position="259"/>
    </location>
</feature>
<protein>
    <submittedName>
        <fullName evidence="7">ABC transporter permease</fullName>
    </submittedName>
</protein>
<feature type="transmembrane region" description="Helical" evidence="5">
    <location>
        <begin position="144"/>
        <end position="167"/>
    </location>
</feature>
<keyword evidence="3 5" id="KW-1133">Transmembrane helix</keyword>
<comment type="subcellular location">
    <subcellularLocation>
        <location evidence="1">Membrane</location>
        <topology evidence="1">Multi-pass membrane protein</topology>
    </subcellularLocation>
</comment>
<dbReference type="PANTHER" id="PTHR43229">
    <property type="entry name" value="NODULATION PROTEIN J"/>
    <property type="match status" value="1"/>
</dbReference>
<evidence type="ECO:0000256" key="4">
    <source>
        <dbReference type="ARBA" id="ARBA00023136"/>
    </source>
</evidence>
<feature type="transmembrane region" description="Helical" evidence="5">
    <location>
        <begin position="57"/>
        <end position="76"/>
    </location>
</feature>
<name>A0ABW2KAH4_9ACTN</name>
<dbReference type="InterPro" id="IPR047817">
    <property type="entry name" value="ABC2_TM_bact-type"/>
</dbReference>
<feature type="domain" description="ABC transmembrane type-2" evidence="6">
    <location>
        <begin position="26"/>
        <end position="262"/>
    </location>
</feature>
<reference evidence="8" key="1">
    <citation type="journal article" date="2019" name="Int. J. Syst. Evol. Microbiol.">
        <title>The Global Catalogue of Microorganisms (GCM) 10K type strain sequencing project: providing services to taxonomists for standard genome sequencing and annotation.</title>
        <authorList>
            <consortium name="The Broad Institute Genomics Platform"/>
            <consortium name="The Broad Institute Genome Sequencing Center for Infectious Disease"/>
            <person name="Wu L."/>
            <person name="Ma J."/>
        </authorList>
    </citation>
    <scope>NUCLEOTIDE SEQUENCE [LARGE SCALE GENOMIC DNA]</scope>
    <source>
        <strain evidence="8">CGMCC 4.7382</strain>
    </source>
</reference>